<sequence>MNLYREISSSELVDKIMLAFEEYGLTDFATISKVEKSIKLDSKSEAKRTLKSVLPDYSWLQTNDLHKELDKLYRALGLINRGQKIYTNL</sequence>
<evidence type="ECO:0000313" key="2">
    <source>
        <dbReference type="Proteomes" id="UP000222741"/>
    </source>
</evidence>
<name>A0A1X9SGI9_9CAUD</name>
<gene>
    <name evidence="1" type="ORF">FLAPJACK_190</name>
</gene>
<evidence type="ECO:0000313" key="1">
    <source>
        <dbReference type="EMBL" id="ARQ95117.1"/>
    </source>
</evidence>
<protein>
    <submittedName>
        <fullName evidence="1">Uncharacterized protein</fullName>
    </submittedName>
</protein>
<dbReference type="Proteomes" id="UP000222741">
    <property type="component" value="Segment"/>
</dbReference>
<proteinExistence type="predicted"/>
<dbReference type="EMBL" id="KY888882">
    <property type="protein sequence ID" value="ARQ95117.1"/>
    <property type="molecule type" value="Genomic_DNA"/>
</dbReference>
<organism evidence="1 2">
    <name type="scientific">Bacillus phage Flapjack</name>
    <dbReference type="NCBI Taxonomy" id="1983465"/>
    <lineage>
        <taxon>Viruses</taxon>
        <taxon>Duplodnaviria</taxon>
        <taxon>Heunggongvirae</taxon>
        <taxon>Uroviricota</taxon>
        <taxon>Caudoviricetes</taxon>
        <taxon>Herelleviridae</taxon>
        <taxon>Bastillevirinae</taxon>
        <taxon>Bequatrovirus</taxon>
        <taxon>Bequatrovirus spock</taxon>
    </lineage>
</organism>
<reference evidence="2" key="1">
    <citation type="submission" date="2017-04" db="EMBL/GenBank/DDBJ databases">
        <authorList>
            <person name="Abille Z."/>
            <person name="Afsharjavan R."/>
            <person name="Alms C.E."/>
            <person name="Anil A."/>
            <person name="Azuma E.A."/>
            <person name="Boateng D."/>
            <person name="Bowden K.V."/>
            <person name="Bui Q."/>
            <person name="Callaghan K.D."/>
            <person name="Canova P.N."/>
            <person name="Carter A.-G.V."/>
            <person name="Carty B."/>
            <person name="Choudhary A."/>
            <person name="Chugh K."/>
            <person name="Clark C.B."/>
            <person name="Clark J."/>
            <person name="Cortez R."/>
            <person name="Dalwadi R.M."/>
            <person name="Daou G."/>
            <person name="Das M."/>
            <person name="Dasari S."/>
            <person name="Davis E.H."/>
            <person name="Defreitas N."/>
            <person name="Demirji J."/>
            <person name="Endres C."/>
            <person name="Fakhar S."/>
            <person name="Feeley N."/>
            <person name="Flores D.C."/>
            <person name="Fowler A.R."/>
            <person name="George T."/>
            <person name="Greis H.L."/>
            <person name="Groleau D.L."/>
            <person name="Gulati J.K."/>
            <person name="Guzman W."/>
            <person name="Hallworth A.N."/>
            <person name="Hariri A."/>
            <person name="Haya V.N."/>
            <person name="Hoffman A.K."/>
            <person name="Horne B."/>
            <person name="Howard T."/>
            <person name="Iglesia A.J."/>
            <person name="Ijezie O.D."/>
            <person name="Incognito N.A."/>
            <person name="Inen J.A."/>
            <person name="Jaiswal A."/>
            <person name="Jezek R.A."/>
            <person name="Kawa A.C."/>
            <person name="Khan F."/>
            <person name="Khin A.C."/>
            <person name="Knapo J."/>
            <person name="Kong A.S."/>
            <person name="Le B.Q."/>
            <person name="Le Q.M."/>
            <person name="Le T.-H.M."/>
            <person name="Lee M."/>
            <person name="Lockwood J.L."/>
            <person name="Loto-Rojas G.S."/>
            <person name="Mantzavinos A."/>
            <person name="Martinez D.R."/>
            <person name="Meadows A.R."/>
            <person name="Mehr S."/>
            <person name="Mellon M.N."/>
            <person name="Memon S."/>
            <person name="Miller B."/>
            <person name="Min S."/>
            <person name="Mitchell L.M."/>
            <person name="Mohamed I.R."/>
            <person name="Mohammed F.O."/>
            <person name="More S."/>
            <person name="Muntaha S."/>
            <person name="Nadeem I."/>
            <person name="Ndjeumen-Njinguet A.S."/>
            <person name="Ng P."/>
            <person name="Ngu V.E."/>
            <person name="Nguyen B.N."/>
            <person name="OHern C.T."/>
            <person name="Oboh U.S."/>
            <person name="Pagano C.W."/>
            <person name="Panakal P.R."/>
            <person name="Park D.A."/>
            <person name="Parsana D."/>
            <person name="Patel P."/>
            <person name="Patel V.S."/>
            <person name="Patwardhan V.M."/>
            <person name="Pawar S.D."/>
            <person name="Payne V.R."/>
            <person name="Petricel I.M."/>
            <person name="Phillips C."/>
            <person name="Puglisi K.M."/>
            <person name="Ramaprasad G."/>
            <person name="Raza A.S."/>
            <person name="Rivera-Oven A.G."/>
            <person name="Robins E."/>
            <person name="Roeun D.C."/>
            <person name="Rostovtseva N."/>
            <person name="Sadat M."/>
            <person name="Seas A."/>
            <person name="So E.J."/>
            <person name="Sogbesan C."/>
            <person name="Strumsky L.A."/>
            <person name="Sun J.L."/>
            <person name="Sutherland H.J."/>
            <person name="Tchakounte I."/>
            <person name="Tewell J.R."/>
            <person name="Thapa D.J."/>
            <person name="Tkach Y."/>
            <person name="Tran C.D."/>
            <person name="Tran V."/>
            <person name="Vithayathil T."/>
            <person name="Vivekanandan A."/>
            <person name="Wang S.R."/>
            <person name="White E."/>
            <person name="Yang A.L."/>
            <person name="Ye D.T."/>
            <person name="Yirenkyi M."/>
            <person name="Zarb J.S."/>
            <person name="Zhang S."/>
            <person name="Zhou M.T."/>
            <person name="Cao A."/>
            <person name="Nguyen K.M."/>
            <person name="Patel K."/>
            <person name="Patel P."/>
            <person name="Pennington E."/>
            <person name="Sendze O."/>
            <person name="Zahangir S."/>
            <person name="Correa-Mendez M."/>
            <person name="Fabian M.F."/>
            <person name="Liu S."/>
            <person name="Jethmalani Y."/>
            <person name="Nunn R."/>
            <person name="Prakash A."/>
            <person name="Louise T."/>
            <person name="Russell D.A."/>
            <person name="Hatfull G.F."/>
            <person name="Erill I."/>
            <person name="Caruso S.M."/>
        </authorList>
    </citation>
    <scope>NUCLEOTIDE SEQUENCE [LARGE SCALE GENOMIC DNA]</scope>
</reference>
<accession>A0A1X9SGI9</accession>